<gene>
    <name evidence="1" type="ORF">ALO91_200089</name>
</gene>
<comment type="caution">
    <text evidence="1">The sequence shown here is derived from an EMBL/GenBank/DDBJ whole genome shotgun (WGS) entry which is preliminary data.</text>
</comment>
<dbReference type="AlphaFoldDB" id="A0A0L8IUQ5"/>
<name>A0A0L8IUQ5_PSESX</name>
<proteinExistence type="predicted"/>
<protein>
    <submittedName>
        <fullName evidence="1">SprT</fullName>
    </submittedName>
</protein>
<dbReference type="Proteomes" id="UP000050297">
    <property type="component" value="Unassembled WGS sequence"/>
</dbReference>
<evidence type="ECO:0000313" key="2">
    <source>
        <dbReference type="Proteomes" id="UP000050297"/>
    </source>
</evidence>
<organism evidence="1 2">
    <name type="scientific">Pseudomonas syringae pv. aceris</name>
    <dbReference type="NCBI Taxonomy" id="199198"/>
    <lineage>
        <taxon>Bacteria</taxon>
        <taxon>Pseudomonadati</taxon>
        <taxon>Pseudomonadota</taxon>
        <taxon>Gammaproteobacteria</taxon>
        <taxon>Pseudomonadales</taxon>
        <taxon>Pseudomonadaceae</taxon>
        <taxon>Pseudomonas</taxon>
        <taxon>Pseudomonas syringae</taxon>
    </lineage>
</organism>
<dbReference type="EMBL" id="LJPM01000253">
    <property type="protein sequence ID" value="KPW20478.1"/>
    <property type="molecule type" value="Genomic_DNA"/>
</dbReference>
<sequence length="40" mass="4516">MRVNRVVSEVQKVVIKYVITTFCGFSESDTVAYNSVVFVT</sequence>
<dbReference type="PATRIC" id="fig|199198.4.peg.2105"/>
<reference evidence="1 2" key="1">
    <citation type="submission" date="2015-09" db="EMBL/GenBank/DDBJ databases">
        <title>Genome announcement of multiple Pseudomonas syringae strains.</title>
        <authorList>
            <person name="Thakur S."/>
            <person name="Wang P.W."/>
            <person name="Gong Y."/>
            <person name="Weir B.S."/>
            <person name="Guttman D.S."/>
        </authorList>
    </citation>
    <scope>NUCLEOTIDE SEQUENCE [LARGE SCALE GENOMIC DNA]</scope>
    <source>
        <strain evidence="1 2">ICMP2802</strain>
    </source>
</reference>
<evidence type="ECO:0000313" key="1">
    <source>
        <dbReference type="EMBL" id="KPW20478.1"/>
    </source>
</evidence>
<accession>A0A0L8IUQ5</accession>